<dbReference type="Pfam" id="PF01614">
    <property type="entry name" value="IclR_C"/>
    <property type="match status" value="1"/>
</dbReference>
<gene>
    <name evidence="6" type="ORF">SAMN00768000_1214</name>
</gene>
<dbReference type="InterPro" id="IPR036388">
    <property type="entry name" value="WH-like_DNA-bd_sf"/>
</dbReference>
<dbReference type="PANTHER" id="PTHR30136">
    <property type="entry name" value="HELIX-TURN-HELIX TRANSCRIPTIONAL REGULATOR, ICLR FAMILY"/>
    <property type="match status" value="1"/>
</dbReference>
<reference evidence="7" key="1">
    <citation type="submission" date="2017-04" db="EMBL/GenBank/DDBJ databases">
        <authorList>
            <person name="Varghese N."/>
            <person name="Submissions S."/>
        </authorList>
    </citation>
    <scope>NUCLEOTIDE SEQUENCE [LARGE SCALE GENOMIC DNA]</scope>
    <source>
        <strain evidence="7">DSM 9293</strain>
    </source>
</reference>
<evidence type="ECO:0000259" key="5">
    <source>
        <dbReference type="PROSITE" id="PS51078"/>
    </source>
</evidence>
<dbReference type="SUPFAM" id="SSF46785">
    <property type="entry name" value="Winged helix' DNA-binding domain"/>
    <property type="match status" value="1"/>
</dbReference>
<dbReference type="AlphaFoldDB" id="A0A1W1WD80"/>
<dbReference type="Proteomes" id="UP000192660">
    <property type="component" value="Unassembled WGS sequence"/>
</dbReference>
<sequence length="265" mass="29230">MRTDSSRIAVLSKMAEILDVLTEDSSITLQALSQQLNLPRPTIYRIVQTLIDLGILTPSNQPGRRLIHWASSSRNTHALENASQESLQRLVSKFRDTASIYTRVGSARVCIARVEGVESLRHTIQVGTPLPLHVGSAGRILLAWLDDETRDRLIHESVTFFPGQSPPSFSGWQEIREKQWAISLGERESALGSISVPIFTGTNQVLAALSISGPKERFVTDRQDAIISALQQEAHKITQLLCSAKNEHALSATPQPPQSIVNKED</sequence>
<dbReference type="STRING" id="28034.BFX07_10060"/>
<evidence type="ECO:0000256" key="2">
    <source>
        <dbReference type="ARBA" id="ARBA00023125"/>
    </source>
</evidence>
<dbReference type="Pfam" id="PF09339">
    <property type="entry name" value="HTH_IclR"/>
    <property type="match status" value="1"/>
</dbReference>
<dbReference type="EMBL" id="FWWY01000001">
    <property type="protein sequence ID" value="SMC03683.1"/>
    <property type="molecule type" value="Genomic_DNA"/>
</dbReference>
<keyword evidence="3" id="KW-0804">Transcription</keyword>
<dbReference type="InterPro" id="IPR050707">
    <property type="entry name" value="HTH_MetabolicPath_Reg"/>
</dbReference>
<dbReference type="InterPro" id="IPR036390">
    <property type="entry name" value="WH_DNA-bd_sf"/>
</dbReference>
<dbReference type="SMART" id="SM00346">
    <property type="entry name" value="HTH_ICLR"/>
    <property type="match status" value="1"/>
</dbReference>
<organism evidence="6 7">
    <name type="scientific">Sulfobacillus thermosulfidooxidans (strain DSM 9293 / VKM B-1269 / AT-1)</name>
    <dbReference type="NCBI Taxonomy" id="929705"/>
    <lineage>
        <taxon>Bacteria</taxon>
        <taxon>Bacillati</taxon>
        <taxon>Bacillota</taxon>
        <taxon>Clostridia</taxon>
        <taxon>Eubacteriales</taxon>
        <taxon>Clostridiales Family XVII. Incertae Sedis</taxon>
        <taxon>Sulfobacillus</taxon>
    </lineage>
</organism>
<dbReference type="Gene3D" id="3.30.450.40">
    <property type="match status" value="1"/>
</dbReference>
<evidence type="ECO:0000256" key="1">
    <source>
        <dbReference type="ARBA" id="ARBA00023015"/>
    </source>
</evidence>
<feature type="domain" description="IclR-ED" evidence="5">
    <location>
        <begin position="65"/>
        <end position="243"/>
    </location>
</feature>
<keyword evidence="7" id="KW-1185">Reference proteome</keyword>
<dbReference type="InterPro" id="IPR005471">
    <property type="entry name" value="Tscrpt_reg_IclR_N"/>
</dbReference>
<dbReference type="PROSITE" id="PS51077">
    <property type="entry name" value="HTH_ICLR"/>
    <property type="match status" value="1"/>
</dbReference>
<evidence type="ECO:0000259" key="4">
    <source>
        <dbReference type="PROSITE" id="PS51077"/>
    </source>
</evidence>
<dbReference type="PROSITE" id="PS51078">
    <property type="entry name" value="ICLR_ED"/>
    <property type="match status" value="1"/>
</dbReference>
<name>A0A1W1WD80_SULTA</name>
<keyword evidence="2" id="KW-0238">DNA-binding</keyword>
<dbReference type="Gene3D" id="1.10.10.10">
    <property type="entry name" value="Winged helix-like DNA-binding domain superfamily/Winged helix DNA-binding domain"/>
    <property type="match status" value="1"/>
</dbReference>
<dbReference type="InterPro" id="IPR029016">
    <property type="entry name" value="GAF-like_dom_sf"/>
</dbReference>
<dbReference type="SUPFAM" id="SSF55781">
    <property type="entry name" value="GAF domain-like"/>
    <property type="match status" value="1"/>
</dbReference>
<feature type="domain" description="HTH iclR-type" evidence="4">
    <location>
        <begin position="8"/>
        <end position="69"/>
    </location>
</feature>
<evidence type="ECO:0000256" key="3">
    <source>
        <dbReference type="ARBA" id="ARBA00023163"/>
    </source>
</evidence>
<dbReference type="RefSeq" id="WP_242940624.1">
    <property type="nucleotide sequence ID" value="NZ_FWWY01000001.1"/>
</dbReference>
<evidence type="ECO:0000313" key="7">
    <source>
        <dbReference type="Proteomes" id="UP000192660"/>
    </source>
</evidence>
<accession>A0A1W1WD80</accession>
<evidence type="ECO:0000313" key="6">
    <source>
        <dbReference type="EMBL" id="SMC03683.1"/>
    </source>
</evidence>
<dbReference type="InterPro" id="IPR014757">
    <property type="entry name" value="Tscrpt_reg_IclR_C"/>
</dbReference>
<dbReference type="GO" id="GO:0003700">
    <property type="term" value="F:DNA-binding transcription factor activity"/>
    <property type="evidence" value="ECO:0007669"/>
    <property type="project" value="TreeGrafter"/>
</dbReference>
<protein>
    <submittedName>
        <fullName evidence="6">Transcriptional regulator, IclR family</fullName>
    </submittedName>
</protein>
<keyword evidence="1" id="KW-0805">Transcription regulation</keyword>
<dbReference type="GO" id="GO:0045892">
    <property type="term" value="P:negative regulation of DNA-templated transcription"/>
    <property type="evidence" value="ECO:0007669"/>
    <property type="project" value="TreeGrafter"/>
</dbReference>
<proteinExistence type="predicted"/>
<dbReference type="PANTHER" id="PTHR30136:SF39">
    <property type="entry name" value="TRANSCRIPTIONAL REGULATORY PROTEIN"/>
    <property type="match status" value="1"/>
</dbReference>
<dbReference type="GO" id="GO:0003677">
    <property type="term" value="F:DNA binding"/>
    <property type="evidence" value="ECO:0007669"/>
    <property type="project" value="UniProtKB-KW"/>
</dbReference>